<dbReference type="EMBL" id="JAQQWL010000006">
    <property type="protein sequence ID" value="KAK8068745.1"/>
    <property type="molecule type" value="Genomic_DNA"/>
</dbReference>
<dbReference type="GeneID" id="92089833"/>
<feature type="compositionally biased region" description="Low complexity" evidence="1">
    <location>
        <begin position="196"/>
        <end position="214"/>
    </location>
</feature>
<sequence length="231" mass="26496">MALASSKPEAALSTRRMIDRIVCGWDLRPDPDASDEHLRSGWWAEMFIKCHSVPQLMKEGLYWTGENICQEEGRIMCEPSPNDLKQYEQYKPLSGESIDCGPYTRHYYLRDLQESPPRWTADLQCHSDRLATLSRFRPETYLTGKNVDFALAFSTNGALVYSWRDWCVENSFNALYDDMPMRGWWPWPKAREPEEAATTAGPLPTTPGGTDRGTSFTKIGKRISRNISLNF</sequence>
<dbReference type="Proteomes" id="UP001480595">
    <property type="component" value="Unassembled WGS sequence"/>
</dbReference>
<evidence type="ECO:0000313" key="2">
    <source>
        <dbReference type="EMBL" id="KAK8068745.1"/>
    </source>
</evidence>
<proteinExistence type="predicted"/>
<dbReference type="RefSeq" id="XP_066716039.1">
    <property type="nucleotide sequence ID" value="XM_066856770.1"/>
</dbReference>
<organism evidence="2 3">
    <name type="scientific">Apiospora phragmitis</name>
    <dbReference type="NCBI Taxonomy" id="2905665"/>
    <lineage>
        <taxon>Eukaryota</taxon>
        <taxon>Fungi</taxon>
        <taxon>Dikarya</taxon>
        <taxon>Ascomycota</taxon>
        <taxon>Pezizomycotina</taxon>
        <taxon>Sordariomycetes</taxon>
        <taxon>Xylariomycetidae</taxon>
        <taxon>Amphisphaeriales</taxon>
        <taxon>Apiosporaceae</taxon>
        <taxon>Apiospora</taxon>
    </lineage>
</organism>
<reference evidence="2 3" key="1">
    <citation type="submission" date="2023-01" db="EMBL/GenBank/DDBJ databases">
        <title>Analysis of 21 Apiospora genomes using comparative genomics revels a genus with tremendous synthesis potential of carbohydrate active enzymes and secondary metabolites.</title>
        <authorList>
            <person name="Sorensen T."/>
        </authorList>
    </citation>
    <scope>NUCLEOTIDE SEQUENCE [LARGE SCALE GENOMIC DNA]</scope>
    <source>
        <strain evidence="2 3">CBS 135458</strain>
    </source>
</reference>
<evidence type="ECO:0000313" key="3">
    <source>
        <dbReference type="Proteomes" id="UP001480595"/>
    </source>
</evidence>
<accession>A0ABR1VC21</accession>
<evidence type="ECO:0000256" key="1">
    <source>
        <dbReference type="SAM" id="MobiDB-lite"/>
    </source>
</evidence>
<feature type="region of interest" description="Disordered" evidence="1">
    <location>
        <begin position="195"/>
        <end position="216"/>
    </location>
</feature>
<comment type="caution">
    <text evidence="2">The sequence shown here is derived from an EMBL/GenBank/DDBJ whole genome shotgun (WGS) entry which is preliminary data.</text>
</comment>
<protein>
    <submittedName>
        <fullName evidence="2">Uncharacterized protein</fullName>
    </submittedName>
</protein>
<name>A0ABR1VC21_9PEZI</name>
<keyword evidence="3" id="KW-1185">Reference proteome</keyword>
<gene>
    <name evidence="2" type="ORF">PG994_005361</name>
</gene>